<evidence type="ECO:0000259" key="2">
    <source>
        <dbReference type="Pfam" id="PF13193"/>
    </source>
</evidence>
<dbReference type="Gene3D" id="3.30.300.30">
    <property type="match status" value="1"/>
</dbReference>
<dbReference type="PROSITE" id="PS00455">
    <property type="entry name" value="AMP_BINDING"/>
    <property type="match status" value="1"/>
</dbReference>
<dbReference type="RefSeq" id="WP_190258649.1">
    <property type="nucleotide sequence ID" value="NZ_QFGA01000002.1"/>
</dbReference>
<keyword evidence="3" id="KW-0436">Ligase</keyword>
<organism evidence="3 4">
    <name type="scientific">Pelotomaculum schinkii</name>
    <dbReference type="NCBI Taxonomy" id="78350"/>
    <lineage>
        <taxon>Bacteria</taxon>
        <taxon>Bacillati</taxon>
        <taxon>Bacillota</taxon>
        <taxon>Clostridia</taxon>
        <taxon>Eubacteriales</taxon>
        <taxon>Desulfotomaculaceae</taxon>
        <taxon>Pelotomaculum</taxon>
    </lineage>
</organism>
<dbReference type="AlphaFoldDB" id="A0A4Y7RAJ3"/>
<evidence type="ECO:0000313" key="3">
    <source>
        <dbReference type="EMBL" id="TEB05998.1"/>
    </source>
</evidence>
<dbReference type="InterPro" id="IPR025110">
    <property type="entry name" value="AMP-bd_C"/>
</dbReference>
<accession>A0A4Y7RAJ3</accession>
<dbReference type="Pfam" id="PF00501">
    <property type="entry name" value="AMP-binding"/>
    <property type="match status" value="1"/>
</dbReference>
<dbReference type="InterPro" id="IPR045851">
    <property type="entry name" value="AMP-bd_C_sf"/>
</dbReference>
<protein>
    <submittedName>
        <fullName evidence="3">Long-chain-fatty-acid--CoA ligase</fullName>
        <ecNumber evidence="3">6.2.1.3</ecNumber>
    </submittedName>
</protein>
<dbReference type="InterPro" id="IPR000873">
    <property type="entry name" value="AMP-dep_synth/lig_dom"/>
</dbReference>
<dbReference type="Proteomes" id="UP000298324">
    <property type="component" value="Unassembled WGS sequence"/>
</dbReference>
<feature type="domain" description="AMP-dependent synthetase/ligase" evidence="1">
    <location>
        <begin position="28"/>
        <end position="401"/>
    </location>
</feature>
<dbReference type="PANTHER" id="PTHR43767">
    <property type="entry name" value="LONG-CHAIN-FATTY-ACID--COA LIGASE"/>
    <property type="match status" value="1"/>
</dbReference>
<dbReference type="GO" id="GO:0004467">
    <property type="term" value="F:long-chain fatty acid-CoA ligase activity"/>
    <property type="evidence" value="ECO:0007669"/>
    <property type="project" value="UniProtKB-EC"/>
</dbReference>
<dbReference type="PANTHER" id="PTHR43767:SF1">
    <property type="entry name" value="NONRIBOSOMAL PEPTIDE SYNTHASE PES1 (EUROFUNG)-RELATED"/>
    <property type="match status" value="1"/>
</dbReference>
<dbReference type="EC" id="6.2.1.3" evidence="3"/>
<dbReference type="Pfam" id="PF13193">
    <property type="entry name" value="AMP-binding_C"/>
    <property type="match status" value="1"/>
</dbReference>
<dbReference type="SUPFAM" id="SSF56801">
    <property type="entry name" value="Acetyl-CoA synthetase-like"/>
    <property type="match status" value="1"/>
</dbReference>
<dbReference type="InterPro" id="IPR020845">
    <property type="entry name" value="AMP-binding_CS"/>
</dbReference>
<reference evidence="3 4" key="1">
    <citation type="journal article" date="2018" name="Environ. Microbiol.">
        <title>Novel energy conservation strategies and behaviour of Pelotomaculum schinkii driving syntrophic propionate catabolism.</title>
        <authorList>
            <person name="Hidalgo-Ahumada C.A.P."/>
            <person name="Nobu M.K."/>
            <person name="Narihiro T."/>
            <person name="Tamaki H."/>
            <person name="Liu W.T."/>
            <person name="Kamagata Y."/>
            <person name="Stams A.J.M."/>
            <person name="Imachi H."/>
            <person name="Sousa D.Z."/>
        </authorList>
    </citation>
    <scope>NUCLEOTIDE SEQUENCE [LARGE SCALE GENOMIC DNA]</scope>
    <source>
        <strain evidence="3 4">HH</strain>
    </source>
</reference>
<dbReference type="EMBL" id="QFGA01000002">
    <property type="protein sequence ID" value="TEB05998.1"/>
    <property type="molecule type" value="Genomic_DNA"/>
</dbReference>
<gene>
    <name evidence="3" type="primary">fadD_1</name>
    <name evidence="3" type="ORF">Psch_03040</name>
</gene>
<dbReference type="InterPro" id="IPR050237">
    <property type="entry name" value="ATP-dep_AMP-bd_enzyme"/>
</dbReference>
<sequence>MERPWYAFYDKEVPKTLIYPIPLPNELFNRNAKSHPDKPFLIYQDEKLSYQECNSLARRLANGLLRLGVKKGDRVTLMMPNIPQYPLILLACYKIGAIAVPTNPQFTVHELTGQFKDSGTETVAVRASFADKVIKIRNAGSTRVKRIIIVPDPGAGSNLESMPETYGFDTLLAESADLEPDIVVEPEDLAVLQYTGGTTGIPKGCMITHANMAVAAKQVGIWYGAGIPSGQIRTLATIPLYHSYGRACNIDLSLFSAGTIVLVTQPTTDNILAAINQHQPNIWAAVPAMIHGIINHPDTGKSKIRSVKEVLSGGSPLALEILRKFEELSGAPIIEGFGLSEVPYGIAYNPVNGVHKPGSVGVPMPNVDVRIVDVETGTKDMPAGEPGEMIFKTPQAVSGYWNNPEETACVLRDGWLYTGDIGYMDEDGYIFIVDRKKDVLLCSGFNVYPREIDEVLYTNPKVLEACTIGVPDEKRGETVKSYVILKPGESATEQELITYCRERLAPYKAPKILEFIGQLPRTPLGKPDRKALRVLDEAKRKQS</sequence>
<evidence type="ECO:0000313" key="4">
    <source>
        <dbReference type="Proteomes" id="UP000298324"/>
    </source>
</evidence>
<proteinExistence type="predicted"/>
<dbReference type="InterPro" id="IPR042099">
    <property type="entry name" value="ANL_N_sf"/>
</dbReference>
<comment type="caution">
    <text evidence="3">The sequence shown here is derived from an EMBL/GenBank/DDBJ whole genome shotgun (WGS) entry which is preliminary data.</text>
</comment>
<feature type="domain" description="AMP-binding enzyme C-terminal" evidence="2">
    <location>
        <begin position="451"/>
        <end position="526"/>
    </location>
</feature>
<keyword evidence="4" id="KW-1185">Reference proteome</keyword>
<dbReference type="Gene3D" id="3.40.50.12780">
    <property type="entry name" value="N-terminal domain of ligase-like"/>
    <property type="match status" value="1"/>
</dbReference>
<evidence type="ECO:0000259" key="1">
    <source>
        <dbReference type="Pfam" id="PF00501"/>
    </source>
</evidence>
<name>A0A4Y7RAJ3_9FIRM</name>
<dbReference type="CDD" id="cd05936">
    <property type="entry name" value="FC-FACS_FadD_like"/>
    <property type="match status" value="1"/>
</dbReference>